<gene>
    <name evidence="1" type="ORF">SASPL_149984</name>
</gene>
<comment type="caution">
    <text evidence="1">The sequence shown here is derived from an EMBL/GenBank/DDBJ whole genome shotgun (WGS) entry which is preliminary data.</text>
</comment>
<reference evidence="1" key="2">
    <citation type="submission" date="2020-08" db="EMBL/GenBank/DDBJ databases">
        <title>Plant Genome Project.</title>
        <authorList>
            <person name="Zhang R.-G."/>
        </authorList>
    </citation>
    <scope>NUCLEOTIDE SEQUENCE</scope>
    <source>
        <strain evidence="1">Huo1</strain>
        <tissue evidence="1">Leaf</tissue>
    </source>
</reference>
<organism evidence="1">
    <name type="scientific">Salvia splendens</name>
    <name type="common">Scarlet sage</name>
    <dbReference type="NCBI Taxonomy" id="180675"/>
    <lineage>
        <taxon>Eukaryota</taxon>
        <taxon>Viridiplantae</taxon>
        <taxon>Streptophyta</taxon>
        <taxon>Embryophyta</taxon>
        <taxon>Tracheophyta</taxon>
        <taxon>Spermatophyta</taxon>
        <taxon>Magnoliopsida</taxon>
        <taxon>eudicotyledons</taxon>
        <taxon>Gunneridae</taxon>
        <taxon>Pentapetalae</taxon>
        <taxon>asterids</taxon>
        <taxon>lamiids</taxon>
        <taxon>Lamiales</taxon>
        <taxon>Lamiaceae</taxon>
        <taxon>Nepetoideae</taxon>
        <taxon>Mentheae</taxon>
        <taxon>Salviinae</taxon>
        <taxon>Salvia</taxon>
        <taxon>Salvia subgen. Calosphace</taxon>
        <taxon>core Calosphace</taxon>
    </lineage>
</organism>
<evidence type="ECO:0000313" key="1">
    <source>
        <dbReference type="EMBL" id="KAG6388556.1"/>
    </source>
</evidence>
<name>A0A8X8Z1L5_SALSN</name>
<sequence length="246" mass="28665">MSNRRLAMKKRQMDILYRLVLNVECFFEDINMTAICKELSFLCFPSKKISGKWLTIFNLSSPFLKESLMKTTLNSNPFTTKLLLFKEKLLDSKSSFTKLDSQIREVAHQAEDIIESHMVDHMRTNWFNVVFCLNSTWLIKCIHLCSPRLTFSTSDLEQVARDLDSIIEEAEKLMKMVLRATESMSDTRSVIICIGRKVVEFPYGALSTSRLLRVLDFMNLHFFEFPTEIFEFINLRYLSVVSTAVH</sequence>
<proteinExistence type="predicted"/>
<evidence type="ECO:0000313" key="2">
    <source>
        <dbReference type="Proteomes" id="UP000298416"/>
    </source>
</evidence>
<accession>A0A8X8Z1L5</accession>
<dbReference type="Proteomes" id="UP000298416">
    <property type="component" value="Unassembled WGS sequence"/>
</dbReference>
<dbReference type="EMBL" id="PNBA02000020">
    <property type="protein sequence ID" value="KAG6388556.1"/>
    <property type="molecule type" value="Genomic_DNA"/>
</dbReference>
<keyword evidence="2" id="KW-1185">Reference proteome</keyword>
<dbReference type="AlphaFoldDB" id="A0A8X8Z1L5"/>
<reference evidence="1" key="1">
    <citation type="submission" date="2018-01" db="EMBL/GenBank/DDBJ databases">
        <authorList>
            <person name="Mao J.F."/>
        </authorList>
    </citation>
    <scope>NUCLEOTIDE SEQUENCE</scope>
    <source>
        <strain evidence="1">Huo1</strain>
        <tissue evidence="1">Leaf</tissue>
    </source>
</reference>
<dbReference type="Gene3D" id="1.20.5.4130">
    <property type="match status" value="1"/>
</dbReference>
<protein>
    <submittedName>
        <fullName evidence="1">Uncharacterized protein</fullName>
    </submittedName>
</protein>